<evidence type="ECO:0000256" key="2">
    <source>
        <dbReference type="ARBA" id="ARBA00022438"/>
    </source>
</evidence>
<evidence type="ECO:0000256" key="3">
    <source>
        <dbReference type="ARBA" id="ARBA00022670"/>
    </source>
</evidence>
<dbReference type="PROSITE" id="PS00631">
    <property type="entry name" value="CYTOSOL_AP"/>
    <property type="match status" value="1"/>
</dbReference>
<dbReference type="PRINTS" id="PR00481">
    <property type="entry name" value="LAMNOPPTDASE"/>
</dbReference>
<keyword evidence="11" id="KW-1185">Reference proteome</keyword>
<proteinExistence type="inferred from homology"/>
<dbReference type="Gene3D" id="3.40.630.10">
    <property type="entry name" value="Zn peptidases"/>
    <property type="match status" value="1"/>
</dbReference>
<dbReference type="SUPFAM" id="SSF53187">
    <property type="entry name" value="Zn-dependent exopeptidases"/>
    <property type="match status" value="1"/>
</dbReference>
<dbReference type="InterPro" id="IPR043472">
    <property type="entry name" value="Macro_dom-like"/>
</dbReference>
<dbReference type="RefSeq" id="WP_186907615.1">
    <property type="nucleotide sequence ID" value="NZ_JACOPP010000009.1"/>
</dbReference>
<accession>A0A8J6J6Q9</accession>
<dbReference type="GO" id="GO:0006508">
    <property type="term" value="P:proteolysis"/>
    <property type="evidence" value="ECO:0007669"/>
    <property type="project" value="UniProtKB-KW"/>
</dbReference>
<keyword evidence="2 10" id="KW-0031">Aminopeptidase</keyword>
<evidence type="ECO:0000256" key="4">
    <source>
        <dbReference type="ARBA" id="ARBA00022801"/>
    </source>
</evidence>
<comment type="similarity">
    <text evidence="1">Belongs to the peptidase M17 family.</text>
</comment>
<sequence length="486" mass="51539">MQFKTVSAAAGPYDAALRVLPAGAPVRFCDQALQAAWQAHLGGDPLTLEHRQVLTLRLPLLGGFTTLLLAGFDAGVPAPMDAFRSLWARLGALLAECRASNVFLDALNEFSFASEAELLAQACAVLPLCEYTFDRYRTEKDPRREHTVSVLADGALAPVLAEGASLAGAVMTARDLVNDIAETLTPAELARRCRDLGACHGFSVEVLDRAQCQALGMGLFLAVARGSALEPQFIVMRYRGGGAQPPIALVGKGITYDSGGLALKGSGMELMRYDMNGAAAVIGAMCAVADNALPRNVVAVVAACENMVDARSYRNGDVFPSMSGKTVYVRNTDAEGRLTMADAITYCVRKESPSEILEVAGLTGSVCNFYGKVCAAALTTDPALFDRIAALMPVTGEKYARMPDFPEYRELLKTPMADLNNAPEGGAGGILAGLFLASFHEDVPFLHVDFGAMPFVKSKSDCQGEGGTGFGVKTLYHYIKARGTDA</sequence>
<evidence type="ECO:0000256" key="7">
    <source>
        <dbReference type="ARBA" id="ARBA00050021"/>
    </source>
</evidence>
<dbReference type="Pfam" id="PF00883">
    <property type="entry name" value="Peptidase_M17"/>
    <property type="match status" value="1"/>
</dbReference>
<dbReference type="Gene3D" id="3.40.220.10">
    <property type="entry name" value="Leucine Aminopeptidase, subunit E, domain 1"/>
    <property type="match status" value="1"/>
</dbReference>
<reference evidence="10" key="1">
    <citation type="submission" date="2020-08" db="EMBL/GenBank/DDBJ databases">
        <title>Genome public.</title>
        <authorList>
            <person name="Liu C."/>
            <person name="Sun Q."/>
        </authorList>
    </citation>
    <scope>NUCLEOTIDE SEQUENCE</scope>
    <source>
        <strain evidence="10">NSJ-51</strain>
    </source>
</reference>
<dbReference type="CDD" id="cd00433">
    <property type="entry name" value="Peptidase_M17"/>
    <property type="match status" value="1"/>
</dbReference>
<dbReference type="GO" id="GO:0005737">
    <property type="term" value="C:cytoplasm"/>
    <property type="evidence" value="ECO:0007669"/>
    <property type="project" value="InterPro"/>
</dbReference>
<dbReference type="GO" id="GO:0030145">
    <property type="term" value="F:manganese ion binding"/>
    <property type="evidence" value="ECO:0007669"/>
    <property type="project" value="InterPro"/>
</dbReference>
<comment type="caution">
    <text evidence="10">The sequence shown here is derived from an EMBL/GenBank/DDBJ whole genome shotgun (WGS) entry which is preliminary data.</text>
</comment>
<evidence type="ECO:0000256" key="5">
    <source>
        <dbReference type="ARBA" id="ARBA00033172"/>
    </source>
</evidence>
<dbReference type="SUPFAM" id="SSF52949">
    <property type="entry name" value="Macro domain-like"/>
    <property type="match status" value="1"/>
</dbReference>
<gene>
    <name evidence="10" type="ORF">H8S57_08285</name>
</gene>
<organism evidence="10 11">
    <name type="scientific">Lawsonibacter hominis</name>
    <dbReference type="NCBI Taxonomy" id="2763053"/>
    <lineage>
        <taxon>Bacteria</taxon>
        <taxon>Bacillati</taxon>
        <taxon>Bacillota</taxon>
        <taxon>Clostridia</taxon>
        <taxon>Eubacteriales</taxon>
        <taxon>Oscillospiraceae</taxon>
        <taxon>Lawsonibacter</taxon>
    </lineage>
</organism>
<keyword evidence="4" id="KW-0378">Hydrolase</keyword>
<protein>
    <recommendedName>
        <fullName evidence="7">Probable cytosol aminopeptidase</fullName>
    </recommendedName>
    <alternativeName>
        <fullName evidence="8">Leucine aminopeptidase</fullName>
    </alternativeName>
    <alternativeName>
        <fullName evidence="5">Leucyl aminopeptidase</fullName>
    </alternativeName>
</protein>
<dbReference type="Proteomes" id="UP000661435">
    <property type="component" value="Unassembled WGS sequence"/>
</dbReference>
<dbReference type="GO" id="GO:0070006">
    <property type="term" value="F:metalloaminopeptidase activity"/>
    <property type="evidence" value="ECO:0007669"/>
    <property type="project" value="InterPro"/>
</dbReference>
<evidence type="ECO:0000256" key="1">
    <source>
        <dbReference type="ARBA" id="ARBA00009528"/>
    </source>
</evidence>
<name>A0A8J6J6Q9_9FIRM</name>
<feature type="domain" description="Cytosol aminopeptidase" evidence="9">
    <location>
        <begin position="331"/>
        <end position="338"/>
    </location>
</feature>
<evidence type="ECO:0000256" key="8">
    <source>
        <dbReference type="ARBA" id="ARBA00050061"/>
    </source>
</evidence>
<dbReference type="InterPro" id="IPR000819">
    <property type="entry name" value="Peptidase_M17_C"/>
</dbReference>
<comment type="function">
    <text evidence="6">Presumably involved in the processing and regular turnover of intracellular proteins. Catalyzes the removal of unsubstituted N-terminal amino acids from various peptides.</text>
</comment>
<dbReference type="PANTHER" id="PTHR11963">
    <property type="entry name" value="LEUCINE AMINOPEPTIDASE-RELATED"/>
    <property type="match status" value="1"/>
</dbReference>
<dbReference type="EMBL" id="JACOPP010000009">
    <property type="protein sequence ID" value="MBC5733726.1"/>
    <property type="molecule type" value="Genomic_DNA"/>
</dbReference>
<evidence type="ECO:0000256" key="6">
    <source>
        <dbReference type="ARBA" id="ARBA00049972"/>
    </source>
</evidence>
<keyword evidence="3" id="KW-0645">Protease</keyword>
<evidence type="ECO:0000313" key="11">
    <source>
        <dbReference type="Proteomes" id="UP000661435"/>
    </source>
</evidence>
<dbReference type="InterPro" id="IPR011356">
    <property type="entry name" value="Leucine_aapep/pepB"/>
</dbReference>
<evidence type="ECO:0000313" key="10">
    <source>
        <dbReference type="EMBL" id="MBC5733726.1"/>
    </source>
</evidence>
<evidence type="ECO:0000259" key="9">
    <source>
        <dbReference type="PROSITE" id="PS00631"/>
    </source>
</evidence>
<dbReference type="PANTHER" id="PTHR11963:SF23">
    <property type="entry name" value="CYTOSOL AMINOPEPTIDASE"/>
    <property type="match status" value="1"/>
</dbReference>
<dbReference type="AlphaFoldDB" id="A0A8J6J6Q9"/>